<comment type="caution">
    <text evidence="1">The sequence shown here is derived from an EMBL/GenBank/DDBJ whole genome shotgun (WGS) entry which is preliminary data.</text>
</comment>
<dbReference type="EMBL" id="SBHX01000034">
    <property type="protein sequence ID" value="RWX30933.1"/>
    <property type="molecule type" value="Genomic_DNA"/>
</dbReference>
<sequence length="64" mass="6843">MVVMEDGPLAAKFENQLARWRWPLASGNTQTVCPLGAAAARMLGRIAVAAEVVRRPAVHLCASI</sequence>
<evidence type="ECO:0000313" key="2">
    <source>
        <dbReference type="Proteomes" id="UP000283817"/>
    </source>
</evidence>
<accession>A0A444I1F1</accession>
<organism evidence="1 2">
    <name type="scientific">Rhizobium leguminosarum</name>
    <dbReference type="NCBI Taxonomy" id="384"/>
    <lineage>
        <taxon>Bacteria</taxon>
        <taxon>Pseudomonadati</taxon>
        <taxon>Pseudomonadota</taxon>
        <taxon>Alphaproteobacteria</taxon>
        <taxon>Hyphomicrobiales</taxon>
        <taxon>Rhizobiaceae</taxon>
        <taxon>Rhizobium/Agrobacterium group</taxon>
        <taxon>Rhizobium</taxon>
    </lineage>
</organism>
<protein>
    <submittedName>
        <fullName evidence="1">Uncharacterized protein</fullName>
    </submittedName>
</protein>
<reference evidence="1 2" key="1">
    <citation type="submission" date="2019-01" db="EMBL/GenBank/DDBJ databases">
        <title>RHIZO-ID as a novel technology for direct rhizobia identification.</title>
        <authorList>
            <person name="De Meyer S.E."/>
        </authorList>
    </citation>
    <scope>NUCLEOTIDE SEQUENCE [LARGE SCALE GENOMIC DNA]</scope>
    <source>
        <strain evidence="1 2">WSM448</strain>
    </source>
</reference>
<gene>
    <name evidence="1" type="ORF">EHI47_13475</name>
</gene>
<evidence type="ECO:0000313" key="1">
    <source>
        <dbReference type="EMBL" id="RWX30933.1"/>
    </source>
</evidence>
<name>A0A444I1F1_RHILE</name>
<dbReference type="AlphaFoldDB" id="A0A444I1F1"/>
<proteinExistence type="predicted"/>
<dbReference type="Proteomes" id="UP000283817">
    <property type="component" value="Unassembled WGS sequence"/>
</dbReference>